<name>A0A0A5GE14_9BACI</name>
<reference evidence="4 5" key="1">
    <citation type="submission" date="2013-08" db="EMBL/GenBank/DDBJ databases">
        <authorList>
            <person name="Huang J."/>
            <person name="Wang G."/>
        </authorList>
    </citation>
    <scope>NUCLEOTIDE SEQUENCE [LARGE SCALE GENOMIC DNA]</scope>
    <source>
        <strain evidence="4 5">BH030004</strain>
    </source>
</reference>
<dbReference type="SUPFAM" id="SSF56529">
    <property type="entry name" value="FAH"/>
    <property type="match status" value="1"/>
</dbReference>
<evidence type="ECO:0000313" key="5">
    <source>
        <dbReference type="Proteomes" id="UP000030403"/>
    </source>
</evidence>
<sequence length="270" mass="29577">MSQVKLHLSGQKKPTEATLQSNNKIEVNGATYSQNDLQLDAPIDGTIYGVILNYKGALEELGSQMYEAPHKQPPQAPILYIKPANTMNAPNRAVPMPSGETQLEVGASIGIVIGKTACKVTESDAMEYVQGYTIANDISIPHESVYRPAVKYKARDGFCPIGPWVVEKESIKNPDDFKLQVYVNDELRQENSTMNLVRSIPKLIQDITEFMTLNEGDLLLTGVPENAPLVKAGDHVKISVKGIGVLENIIKHESDWMLGGVSNETSSSRI</sequence>
<gene>
    <name evidence="4" type="ORF">N783_07745</name>
</gene>
<keyword evidence="1" id="KW-0479">Metal-binding</keyword>
<dbReference type="eggNOG" id="COG0179">
    <property type="taxonomic scope" value="Bacteria"/>
</dbReference>
<dbReference type="STRING" id="1385511.GCA_000425225_01406"/>
<feature type="domain" description="Fumarylacetoacetase-like C-terminal" evidence="3">
    <location>
        <begin position="46"/>
        <end position="250"/>
    </location>
</feature>
<dbReference type="Pfam" id="PF01557">
    <property type="entry name" value="FAA_hydrolase"/>
    <property type="match status" value="1"/>
</dbReference>
<organism evidence="4 5">
    <name type="scientific">Pontibacillus marinus BH030004 = DSM 16465</name>
    <dbReference type="NCBI Taxonomy" id="1385511"/>
    <lineage>
        <taxon>Bacteria</taxon>
        <taxon>Bacillati</taxon>
        <taxon>Bacillota</taxon>
        <taxon>Bacilli</taxon>
        <taxon>Bacillales</taxon>
        <taxon>Bacillaceae</taxon>
        <taxon>Pontibacillus</taxon>
    </lineage>
</organism>
<evidence type="ECO:0000256" key="1">
    <source>
        <dbReference type="ARBA" id="ARBA00022723"/>
    </source>
</evidence>
<keyword evidence="5" id="KW-1185">Reference proteome</keyword>
<keyword evidence="4" id="KW-0413">Isomerase</keyword>
<protein>
    <submittedName>
        <fullName evidence="4">2-hydroxyhepta-2,4-diene-1,7-dioate isomerase</fullName>
    </submittedName>
</protein>
<dbReference type="GO" id="GO:0046872">
    <property type="term" value="F:metal ion binding"/>
    <property type="evidence" value="ECO:0007669"/>
    <property type="project" value="UniProtKB-KW"/>
</dbReference>
<evidence type="ECO:0000259" key="3">
    <source>
        <dbReference type="Pfam" id="PF01557"/>
    </source>
</evidence>
<proteinExistence type="predicted"/>
<dbReference type="GO" id="GO:0008704">
    <property type="term" value="F:5-carboxymethyl-2-hydroxymuconate delta-isomerase activity"/>
    <property type="evidence" value="ECO:0007669"/>
    <property type="project" value="InterPro"/>
</dbReference>
<dbReference type="OrthoDB" id="9805307at2"/>
<dbReference type="NCBIfam" id="TIGR02305">
    <property type="entry name" value="HpaG-N-term"/>
    <property type="match status" value="1"/>
</dbReference>
<dbReference type="PANTHER" id="PTHR11820:SF114">
    <property type="entry name" value="4-HYDROXYPHENYLACETATE CATABOLISM PROTEIN"/>
    <property type="match status" value="1"/>
</dbReference>
<dbReference type="AlphaFoldDB" id="A0A0A5GE14"/>
<dbReference type="GO" id="GO:0018800">
    <property type="term" value="F:5-oxopent-3-ene-1,2,5-tricarboxylate decarboxylase activity"/>
    <property type="evidence" value="ECO:0007669"/>
    <property type="project" value="InterPro"/>
</dbReference>
<evidence type="ECO:0000313" key="4">
    <source>
        <dbReference type="EMBL" id="KGX91441.1"/>
    </source>
</evidence>
<dbReference type="Gene3D" id="3.90.850.10">
    <property type="entry name" value="Fumarylacetoacetase-like, C-terminal domain"/>
    <property type="match status" value="1"/>
</dbReference>
<accession>A0A0A5GE14</accession>
<dbReference type="Proteomes" id="UP000030403">
    <property type="component" value="Unassembled WGS sequence"/>
</dbReference>
<feature type="region of interest" description="Disordered" evidence="2">
    <location>
        <begin position="1"/>
        <end position="22"/>
    </location>
</feature>
<dbReference type="InterPro" id="IPR036663">
    <property type="entry name" value="Fumarylacetoacetase_C_sf"/>
</dbReference>
<dbReference type="PANTHER" id="PTHR11820">
    <property type="entry name" value="ACYLPYRUVASE"/>
    <property type="match status" value="1"/>
</dbReference>
<dbReference type="InterPro" id="IPR012686">
    <property type="entry name" value="HPA_isomer/decarb_N"/>
</dbReference>
<dbReference type="RefSeq" id="WP_027445750.1">
    <property type="nucleotide sequence ID" value="NZ_AULJ01000013.1"/>
</dbReference>
<dbReference type="EMBL" id="AVPF01000002">
    <property type="protein sequence ID" value="KGX91441.1"/>
    <property type="molecule type" value="Genomic_DNA"/>
</dbReference>
<evidence type="ECO:0000256" key="2">
    <source>
        <dbReference type="SAM" id="MobiDB-lite"/>
    </source>
</evidence>
<comment type="caution">
    <text evidence="4">The sequence shown here is derived from an EMBL/GenBank/DDBJ whole genome shotgun (WGS) entry which is preliminary data.</text>
</comment>
<dbReference type="InterPro" id="IPR011234">
    <property type="entry name" value="Fumarylacetoacetase-like_C"/>
</dbReference>